<keyword evidence="1" id="KW-0472">Membrane</keyword>
<reference evidence="3" key="1">
    <citation type="submission" date="2018-05" db="EMBL/GenBank/DDBJ databases">
        <title>Pseudarcicella sp. HME7025 Genome sequencing and assembly.</title>
        <authorList>
            <person name="Kim H."/>
            <person name="Kang H."/>
            <person name="Joh K."/>
        </authorList>
    </citation>
    <scope>NUCLEOTIDE SEQUENCE [LARGE SCALE GENOMIC DNA]</scope>
    <source>
        <strain evidence="3">HME7025</strain>
    </source>
</reference>
<keyword evidence="1" id="KW-0812">Transmembrane</keyword>
<gene>
    <name evidence="2" type="ORF">HME7025_02103</name>
</gene>
<dbReference type="Proteomes" id="UP000245468">
    <property type="component" value="Chromosome"/>
</dbReference>
<dbReference type="KEGG" id="psez:HME7025_02103"/>
<sequence length="169" mass="19511">MSTEKILFSETQKFNQWWLWVVLIGFCAFFLLGTYKQLFLGITFGDNPMSNTGLVITNVFFAVFVLLFLMLKLETQIQANGIYVRFFPFHFTFKFYAFDVLEKVYVRKYSPLWEYGGWGLRYGMFGKGKAFNVSGDQGLQLEFKDGSRLLIGTQKPTEIAHVLSLLGKS</sequence>
<keyword evidence="3" id="KW-1185">Reference proteome</keyword>
<feature type="transmembrane region" description="Helical" evidence="1">
    <location>
        <begin position="55"/>
        <end position="73"/>
    </location>
</feature>
<evidence type="ECO:0000313" key="2">
    <source>
        <dbReference type="EMBL" id="AWL09951.1"/>
    </source>
</evidence>
<proteinExistence type="predicted"/>
<evidence type="ECO:0000256" key="1">
    <source>
        <dbReference type="SAM" id="Phobius"/>
    </source>
</evidence>
<dbReference type="AlphaFoldDB" id="A0A2S2DX19"/>
<keyword evidence="1" id="KW-1133">Transmembrane helix</keyword>
<evidence type="ECO:0000313" key="3">
    <source>
        <dbReference type="Proteomes" id="UP000245468"/>
    </source>
</evidence>
<evidence type="ECO:0008006" key="4">
    <source>
        <dbReference type="Google" id="ProtNLM"/>
    </source>
</evidence>
<dbReference type="RefSeq" id="WP_109323787.1">
    <property type="nucleotide sequence ID" value="NZ_CP029346.1"/>
</dbReference>
<dbReference type="EMBL" id="CP029346">
    <property type="protein sequence ID" value="AWL09951.1"/>
    <property type="molecule type" value="Genomic_DNA"/>
</dbReference>
<organism evidence="2 3">
    <name type="scientific">Aquirufa nivalisilvae</name>
    <dbReference type="NCBI Taxonomy" id="2516557"/>
    <lineage>
        <taxon>Bacteria</taxon>
        <taxon>Pseudomonadati</taxon>
        <taxon>Bacteroidota</taxon>
        <taxon>Cytophagia</taxon>
        <taxon>Cytophagales</taxon>
        <taxon>Flectobacillaceae</taxon>
        <taxon>Aquirufa</taxon>
    </lineage>
</organism>
<name>A0A2S2DX19_9BACT</name>
<dbReference type="OrthoDB" id="582675at2"/>
<feature type="transmembrane region" description="Helical" evidence="1">
    <location>
        <begin position="17"/>
        <end position="35"/>
    </location>
</feature>
<protein>
    <recommendedName>
        <fullName evidence="4">Bacterial Pleckstrin homology domain-containing protein</fullName>
    </recommendedName>
</protein>
<accession>A0A2S2DX19</accession>